<evidence type="ECO:0000256" key="1">
    <source>
        <dbReference type="ARBA" id="ARBA00006739"/>
    </source>
</evidence>
<dbReference type="PANTHER" id="PTHR43630">
    <property type="entry name" value="POLY-BETA-1,6-N-ACETYL-D-GLUCOSAMINE SYNTHASE"/>
    <property type="match status" value="1"/>
</dbReference>
<name>A0A1H6A0U9_9BACT</name>
<dbReference type="SUPFAM" id="SSF53448">
    <property type="entry name" value="Nucleotide-diphospho-sugar transferases"/>
    <property type="match status" value="1"/>
</dbReference>
<feature type="domain" description="Glycosyltransferase 2-like" evidence="5">
    <location>
        <begin position="41"/>
        <end position="203"/>
    </location>
</feature>
<dbReference type="PANTHER" id="PTHR43630:SF1">
    <property type="entry name" value="POLY-BETA-1,6-N-ACETYL-D-GLUCOSAMINE SYNTHASE"/>
    <property type="match status" value="1"/>
</dbReference>
<keyword evidence="4" id="KW-1133">Transmembrane helix</keyword>
<evidence type="ECO:0000313" key="7">
    <source>
        <dbReference type="Proteomes" id="UP000236736"/>
    </source>
</evidence>
<dbReference type="Pfam" id="PF00535">
    <property type="entry name" value="Glycos_transf_2"/>
    <property type="match status" value="1"/>
</dbReference>
<protein>
    <submittedName>
        <fullName evidence="6">Glycosyltransferase, catalytic subunit of cellulose synthase and poly-beta-1,6-N-acetylglucosamine synthase</fullName>
    </submittedName>
</protein>
<keyword evidence="4" id="KW-0812">Transmembrane</keyword>
<keyword evidence="2" id="KW-0328">Glycosyltransferase</keyword>
<keyword evidence="7" id="KW-1185">Reference proteome</keyword>
<reference evidence="7" key="1">
    <citation type="submission" date="2016-10" db="EMBL/GenBank/DDBJ databases">
        <authorList>
            <person name="Varghese N."/>
            <person name="Submissions S."/>
        </authorList>
    </citation>
    <scope>NUCLEOTIDE SEQUENCE [LARGE SCALE GENOMIC DNA]</scope>
    <source>
        <strain evidence="7">DSM 17298</strain>
    </source>
</reference>
<proteinExistence type="inferred from homology"/>
<dbReference type="InterPro" id="IPR029044">
    <property type="entry name" value="Nucleotide-diphossugar_trans"/>
</dbReference>
<dbReference type="InterPro" id="IPR001173">
    <property type="entry name" value="Glyco_trans_2-like"/>
</dbReference>
<sequence length="366" mass="41968">MISFYLLWTGCYVVLLSRLSEKWLKFKPKATISKEFPSVTLLIPFRNELGNLPDLVKEFSKIDYSELRIILVDDHSEDGSFDFLLEKFHSDHRVRILQSPGVGKKEAIEFGLDAADSELILCSDADCSFSKVWVKEMVTPFSDPKVQFVAGPVISIGRTHFFQRFQQIEWSSILLLTQYFFSQKRPLMCSGANLCYRKSAFEAVQGYDQNRQHLSGDDEFLLKKISAHFGGQSCVYLPFLENLVYTKPQESFSSLLNQRIRWAGKWKVHRDLVHALSAFFSFLIQVIWVGTVFLLSLGSFGVLTFFTVWAVKVLSERRTMGKVLRGFELDFSLIDFLKTGIIHPIYVIFVGLGAVRGKFTWKGRSN</sequence>
<dbReference type="AlphaFoldDB" id="A0A1H6A0U9"/>
<accession>A0A1H6A0U9</accession>
<evidence type="ECO:0000313" key="6">
    <source>
        <dbReference type="EMBL" id="SEG42071.1"/>
    </source>
</evidence>
<evidence type="ECO:0000256" key="3">
    <source>
        <dbReference type="ARBA" id="ARBA00022679"/>
    </source>
</evidence>
<evidence type="ECO:0000259" key="5">
    <source>
        <dbReference type="Pfam" id="PF00535"/>
    </source>
</evidence>
<keyword evidence="3 6" id="KW-0808">Transferase</keyword>
<dbReference type="Proteomes" id="UP000236736">
    <property type="component" value="Unassembled WGS sequence"/>
</dbReference>
<gene>
    <name evidence="6" type="ORF">SAMN03080598_03844</name>
</gene>
<evidence type="ECO:0000256" key="4">
    <source>
        <dbReference type="SAM" id="Phobius"/>
    </source>
</evidence>
<dbReference type="OrthoDB" id="9805625at2"/>
<feature type="transmembrane region" description="Helical" evidence="4">
    <location>
        <begin position="294"/>
        <end position="315"/>
    </location>
</feature>
<feature type="transmembrane region" description="Helical" evidence="4">
    <location>
        <begin position="336"/>
        <end position="355"/>
    </location>
</feature>
<dbReference type="STRING" id="1120964.GCA_001313265_06308"/>
<keyword evidence="4" id="KW-0472">Membrane</keyword>
<dbReference type="GO" id="GO:0016757">
    <property type="term" value="F:glycosyltransferase activity"/>
    <property type="evidence" value="ECO:0007669"/>
    <property type="project" value="UniProtKB-KW"/>
</dbReference>
<organism evidence="6 7">
    <name type="scientific">Algoriphagus boritolerans DSM 17298 = JCM 18970</name>
    <dbReference type="NCBI Taxonomy" id="1120964"/>
    <lineage>
        <taxon>Bacteria</taxon>
        <taxon>Pseudomonadati</taxon>
        <taxon>Bacteroidota</taxon>
        <taxon>Cytophagia</taxon>
        <taxon>Cytophagales</taxon>
        <taxon>Cyclobacteriaceae</taxon>
        <taxon>Algoriphagus</taxon>
    </lineage>
</organism>
<evidence type="ECO:0000256" key="2">
    <source>
        <dbReference type="ARBA" id="ARBA00022676"/>
    </source>
</evidence>
<dbReference type="EMBL" id="FNVR01000034">
    <property type="protein sequence ID" value="SEG42071.1"/>
    <property type="molecule type" value="Genomic_DNA"/>
</dbReference>
<dbReference type="Gene3D" id="3.90.550.10">
    <property type="entry name" value="Spore Coat Polysaccharide Biosynthesis Protein SpsA, Chain A"/>
    <property type="match status" value="1"/>
</dbReference>
<dbReference type="RefSeq" id="WP_103926412.1">
    <property type="nucleotide sequence ID" value="NZ_FNVR01000034.1"/>
</dbReference>
<comment type="similarity">
    <text evidence="1">Belongs to the glycosyltransferase 2 family.</text>
</comment>